<dbReference type="InterPro" id="IPR040521">
    <property type="entry name" value="KDZ"/>
</dbReference>
<sequence length="225" mass="26100">MKIHILTEPSLPKMKRLQSFCKLLETKSKLHQADPFVENSHFKAGSESNKKSQSKLDEEGVMISVCRHCILLNGLQMYRGEVFAYPLYLQKELGKTQKIEFVCTDVMCKYYPYLKRVCEAFPDLEYLLQMRPFLSVMHAKGHSTKCEVEWGGRNQEGAGLTVGEEVEAVNSFMSRAALTTKYMTKSARTDMITIHVRGWNLRKKLNLSQIILLKDMLRHYREQLR</sequence>
<dbReference type="PANTHER" id="PTHR33104">
    <property type="entry name" value="SI:DKEY-29D5.2"/>
    <property type="match status" value="1"/>
</dbReference>
<dbReference type="KEGG" id="ccar:109108336"/>
<reference evidence="1" key="1">
    <citation type="submission" date="2025-08" db="UniProtKB">
        <authorList>
            <consortium name="RefSeq"/>
        </authorList>
    </citation>
    <scope>IDENTIFICATION</scope>
    <source>
        <tissue evidence="1">Muscle</tissue>
    </source>
</reference>
<evidence type="ECO:0000313" key="1">
    <source>
        <dbReference type="RefSeq" id="XP_042609857.1"/>
    </source>
</evidence>
<dbReference type="Pfam" id="PF18758">
    <property type="entry name" value="KDZ"/>
    <property type="match status" value="1"/>
</dbReference>
<name>A0A9Q9XXL2_CYPCA</name>
<dbReference type="GeneID" id="109108336"/>
<organism evidence="1">
    <name type="scientific">Cyprinus carpio</name>
    <name type="common">Common carp</name>
    <dbReference type="NCBI Taxonomy" id="7962"/>
    <lineage>
        <taxon>Eukaryota</taxon>
        <taxon>Metazoa</taxon>
        <taxon>Chordata</taxon>
        <taxon>Craniata</taxon>
        <taxon>Vertebrata</taxon>
        <taxon>Euteleostomi</taxon>
        <taxon>Actinopterygii</taxon>
        <taxon>Neopterygii</taxon>
        <taxon>Teleostei</taxon>
        <taxon>Ostariophysi</taxon>
        <taxon>Cypriniformes</taxon>
        <taxon>Cyprinidae</taxon>
        <taxon>Cyprininae</taxon>
        <taxon>Cyprinus</taxon>
    </lineage>
</organism>
<dbReference type="Proteomes" id="UP001155660">
    <property type="component" value="Unplaced"/>
</dbReference>
<dbReference type="PANTHER" id="PTHR33104:SF2">
    <property type="entry name" value="CXC3 LIKE CYSTEINE CLUSTER DOMAIN-CONTAINING PROTEIN"/>
    <property type="match status" value="1"/>
</dbReference>
<proteinExistence type="predicted"/>
<dbReference type="RefSeq" id="XP_042609857.1">
    <property type="nucleotide sequence ID" value="XM_042753923.1"/>
</dbReference>
<gene>
    <name evidence="1" type="primary">LOC109108336</name>
</gene>
<dbReference type="AlphaFoldDB" id="A0A9Q9XXL2"/>
<protein>
    <submittedName>
        <fullName evidence="1">Uncharacterized protein LOC109108336</fullName>
    </submittedName>
</protein>
<dbReference type="OrthoDB" id="8941469at2759"/>
<accession>A0A9Q9XXL2</accession>